<feature type="region of interest" description="Disordered" evidence="6">
    <location>
        <begin position="249"/>
        <end position="270"/>
    </location>
</feature>
<dbReference type="InterPro" id="IPR001965">
    <property type="entry name" value="Znf_PHD"/>
</dbReference>
<dbReference type="PANTHER" id="PTHR46235:SF3">
    <property type="entry name" value="PHD FINGER-CONTAINING PROTEIN DDB_G0268158"/>
    <property type="match status" value="1"/>
</dbReference>
<dbReference type="InterPro" id="IPR019786">
    <property type="entry name" value="Zinc_finger_PHD-type_CS"/>
</dbReference>
<evidence type="ECO:0000256" key="5">
    <source>
        <dbReference type="PROSITE-ProRule" id="PRU00146"/>
    </source>
</evidence>
<dbReference type="EMBL" id="JALJOT010000002">
    <property type="protein sequence ID" value="KAK9917061.1"/>
    <property type="molecule type" value="Genomic_DNA"/>
</dbReference>
<accession>A0ABR2Z074</accession>
<dbReference type="PROSITE" id="PS01359">
    <property type="entry name" value="ZF_PHD_1"/>
    <property type="match status" value="1"/>
</dbReference>
<dbReference type="Pfam" id="PF22908">
    <property type="entry name" value="PHD_NSD"/>
    <property type="match status" value="1"/>
</dbReference>
<evidence type="ECO:0000256" key="3">
    <source>
        <dbReference type="ARBA" id="ARBA00022771"/>
    </source>
</evidence>
<evidence type="ECO:0000259" key="7">
    <source>
        <dbReference type="PROSITE" id="PS50016"/>
    </source>
</evidence>
<dbReference type="SMART" id="SM00249">
    <property type="entry name" value="PHD"/>
    <property type="match status" value="3"/>
</dbReference>
<gene>
    <name evidence="8" type="ORF">WJX75_000444</name>
</gene>
<feature type="region of interest" description="Disordered" evidence="6">
    <location>
        <begin position="618"/>
        <end position="645"/>
    </location>
</feature>
<dbReference type="Pfam" id="PF23004">
    <property type="entry name" value="PHDvar_NSD"/>
    <property type="match status" value="1"/>
</dbReference>
<dbReference type="InterPro" id="IPR055198">
    <property type="entry name" value="NSD_PHD"/>
</dbReference>
<evidence type="ECO:0000256" key="2">
    <source>
        <dbReference type="ARBA" id="ARBA00022737"/>
    </source>
</evidence>
<protein>
    <recommendedName>
        <fullName evidence="7">PHD-type domain-containing protein</fullName>
    </recommendedName>
</protein>
<evidence type="ECO:0000256" key="4">
    <source>
        <dbReference type="ARBA" id="ARBA00022833"/>
    </source>
</evidence>
<feature type="region of interest" description="Disordered" evidence="6">
    <location>
        <begin position="1"/>
        <end position="33"/>
    </location>
</feature>
<dbReference type="SUPFAM" id="SSF57903">
    <property type="entry name" value="FYVE/PHD zinc finger"/>
    <property type="match status" value="1"/>
</dbReference>
<reference evidence="8 9" key="1">
    <citation type="journal article" date="2024" name="Nat. Commun.">
        <title>Phylogenomics reveals the evolutionary origins of lichenization in chlorophyte algae.</title>
        <authorList>
            <person name="Puginier C."/>
            <person name="Libourel C."/>
            <person name="Otte J."/>
            <person name="Skaloud P."/>
            <person name="Haon M."/>
            <person name="Grisel S."/>
            <person name="Petersen M."/>
            <person name="Berrin J.G."/>
            <person name="Delaux P.M."/>
            <person name="Dal Grande F."/>
            <person name="Keller J."/>
        </authorList>
    </citation>
    <scope>NUCLEOTIDE SEQUENCE [LARGE SCALE GENOMIC DNA]</scope>
    <source>
        <strain evidence="8 9">SAG 216-7</strain>
    </source>
</reference>
<comment type="caution">
    <text evidence="8">The sequence shown here is derived from an EMBL/GenBank/DDBJ whole genome shotgun (WGS) entry which is preliminary data.</text>
</comment>
<dbReference type="InterPro" id="IPR013083">
    <property type="entry name" value="Znf_RING/FYVE/PHD"/>
</dbReference>
<feature type="compositionally biased region" description="Low complexity" evidence="6">
    <location>
        <begin position="249"/>
        <end position="260"/>
    </location>
</feature>
<dbReference type="CDD" id="cd15566">
    <property type="entry name" value="PHD3_NSD"/>
    <property type="match status" value="1"/>
</dbReference>
<feature type="compositionally biased region" description="Polar residues" evidence="6">
    <location>
        <begin position="618"/>
        <end position="631"/>
    </location>
</feature>
<dbReference type="InterPro" id="IPR055197">
    <property type="entry name" value="PHDvar_NSD"/>
</dbReference>
<name>A0ABR2Z074_9CHLO</name>
<keyword evidence="1" id="KW-0479">Metal-binding</keyword>
<keyword evidence="2" id="KW-0677">Repeat</keyword>
<evidence type="ECO:0000313" key="9">
    <source>
        <dbReference type="Proteomes" id="UP001491310"/>
    </source>
</evidence>
<feature type="compositionally biased region" description="Polar residues" evidence="6">
    <location>
        <begin position="1"/>
        <end position="13"/>
    </location>
</feature>
<sequence length="833" mass="85870">MLSASDAPSQQEGGTPRAQDGSPTEAADERKSSEGFRVRWLAKKPRKNLNSWLSSVCSACEGLAGAQGVVACGGPCLRAYHPACIGLPGLPAPGSPWFCPECDSGRMRCFACGEFGAGFEDPTIRKCSLGVCGRFYHVRCVDRLVNTQMAKSGAHFRCPQHYCAVCAKSGDGVDMVKCIRCPTAYHSCCLPKHLRRLAPTLKVVVCARHAEGEGPPGYKPPPPPSDAKMHAAVASARAAGLLAIKTKGASGLKSGSSSLTNTPTASPMAGVRLPPGNPLGSSASATLLSSLLPESALGTPNPSINSPQRLPAMVPPLSLPPPGLPVVPVVTGGLTGGPQGIPLNPSMALPPLSLPPLGLPVAPTMAGGLTGGPMSGPLGLSMAPPSLPLPPPPLPPLQLPGSCAMAAPPPMVVQPVKTPPPRPIQALTLPPASAHLRPVVPAVAAAAQLPADARLGLSQLPQQGHPVAFQRQQPQQQQVMQQLPLSATQLPPAPSFREAAGRGDGSGMPVSANPPLSAFAASAGFPVLPSRSSLNGRVKEQSSGNLSQHNSGAYLTPQNSMLPPQGHNLTPASSGLQSMRSGGVAMQTQGSGQHFPTAIANANSLQQQLGAAVGLQQPSGGMTSLHHQSSEAARVGSLGSVHGQPSARVDRRASLQQQPSAGMTSLHHYHSDSVLEHREVGLHTFNSSSLVEHHVPTAMQQQLTGIAHAHGQSVLQPLPPSLQQGVAIARISSAPALPRVPSAVQLLRQRSATFPAAAPQPPMFQASALPNLAPEMPLPEPHVPAELDIRSGDLSNSGSQHFEVTDADMLDALHAITADDFMDEAGQPGGMLR</sequence>
<evidence type="ECO:0000256" key="1">
    <source>
        <dbReference type="ARBA" id="ARBA00022723"/>
    </source>
</evidence>
<dbReference type="Proteomes" id="UP001491310">
    <property type="component" value="Unassembled WGS sequence"/>
</dbReference>
<feature type="domain" description="PHD-type" evidence="7">
    <location>
        <begin position="54"/>
        <end position="105"/>
    </location>
</feature>
<dbReference type="InterPro" id="IPR011011">
    <property type="entry name" value="Znf_FYVE_PHD"/>
</dbReference>
<keyword evidence="3 5" id="KW-0863">Zinc-finger</keyword>
<proteinExistence type="predicted"/>
<dbReference type="CDD" id="cd15565">
    <property type="entry name" value="PHD2_NSD"/>
    <property type="match status" value="1"/>
</dbReference>
<feature type="region of interest" description="Disordered" evidence="6">
    <location>
        <begin position="532"/>
        <end position="552"/>
    </location>
</feature>
<dbReference type="Gene3D" id="3.30.40.10">
    <property type="entry name" value="Zinc/RING finger domain, C3HC4 (zinc finger)"/>
    <property type="match status" value="2"/>
</dbReference>
<keyword evidence="9" id="KW-1185">Reference proteome</keyword>
<keyword evidence="4" id="KW-0862">Zinc</keyword>
<evidence type="ECO:0000256" key="6">
    <source>
        <dbReference type="SAM" id="MobiDB-lite"/>
    </source>
</evidence>
<dbReference type="Pfam" id="PF00628">
    <property type="entry name" value="PHD"/>
    <property type="match status" value="1"/>
</dbReference>
<dbReference type="InterPro" id="IPR019787">
    <property type="entry name" value="Znf_PHD-finger"/>
</dbReference>
<dbReference type="PANTHER" id="PTHR46235">
    <property type="entry name" value="PHD FINGER-CONTAINING PROTEIN DDB_G0268158"/>
    <property type="match status" value="1"/>
</dbReference>
<evidence type="ECO:0000313" key="8">
    <source>
        <dbReference type="EMBL" id="KAK9917061.1"/>
    </source>
</evidence>
<organism evidence="8 9">
    <name type="scientific">Coccomyxa subellipsoidea</name>
    <dbReference type="NCBI Taxonomy" id="248742"/>
    <lineage>
        <taxon>Eukaryota</taxon>
        <taxon>Viridiplantae</taxon>
        <taxon>Chlorophyta</taxon>
        <taxon>core chlorophytes</taxon>
        <taxon>Trebouxiophyceae</taxon>
        <taxon>Trebouxiophyceae incertae sedis</taxon>
        <taxon>Coccomyxaceae</taxon>
        <taxon>Coccomyxa</taxon>
    </lineage>
</organism>
<dbReference type="PROSITE" id="PS50016">
    <property type="entry name" value="ZF_PHD_2"/>
    <property type="match status" value="1"/>
</dbReference>